<sequence length="143" mass="15997">MVETKQEVGQTKPLVKTKWTEQVAVRKLVELQNAGPKYAVCDEMRSGKVVDTMLDVCGFANLKISARGKFFQLVKRLSSQIDVATGTQRRFYCEVAYRGGGWLSIYDSTNRQEMSVNVAACKGHQQVLAKYGIKSRVVSTENN</sequence>
<accession>A0A0F9SPL4</accession>
<name>A0A0F9SPL4_9ZZZZ</name>
<gene>
    <name evidence="1" type="ORF">LCGC14_0425570</name>
</gene>
<protein>
    <submittedName>
        <fullName evidence="1">Uncharacterized protein</fullName>
    </submittedName>
</protein>
<evidence type="ECO:0000313" key="1">
    <source>
        <dbReference type="EMBL" id="KKN70955.1"/>
    </source>
</evidence>
<comment type="caution">
    <text evidence="1">The sequence shown here is derived from an EMBL/GenBank/DDBJ whole genome shotgun (WGS) entry which is preliminary data.</text>
</comment>
<dbReference type="EMBL" id="LAZR01000393">
    <property type="protein sequence ID" value="KKN70955.1"/>
    <property type="molecule type" value="Genomic_DNA"/>
</dbReference>
<reference evidence="1" key="1">
    <citation type="journal article" date="2015" name="Nature">
        <title>Complex archaea that bridge the gap between prokaryotes and eukaryotes.</title>
        <authorList>
            <person name="Spang A."/>
            <person name="Saw J.H."/>
            <person name="Jorgensen S.L."/>
            <person name="Zaremba-Niedzwiedzka K."/>
            <person name="Martijn J."/>
            <person name="Lind A.E."/>
            <person name="van Eijk R."/>
            <person name="Schleper C."/>
            <person name="Guy L."/>
            <person name="Ettema T.J."/>
        </authorList>
    </citation>
    <scope>NUCLEOTIDE SEQUENCE</scope>
</reference>
<organism evidence="1">
    <name type="scientific">marine sediment metagenome</name>
    <dbReference type="NCBI Taxonomy" id="412755"/>
    <lineage>
        <taxon>unclassified sequences</taxon>
        <taxon>metagenomes</taxon>
        <taxon>ecological metagenomes</taxon>
    </lineage>
</organism>
<proteinExistence type="predicted"/>
<dbReference type="AlphaFoldDB" id="A0A0F9SPL4"/>